<proteinExistence type="predicted"/>
<dbReference type="Gene3D" id="1.50.10.10">
    <property type="match status" value="1"/>
</dbReference>
<evidence type="ECO:0000259" key="3">
    <source>
        <dbReference type="Pfam" id="PF17390"/>
    </source>
</evidence>
<reference evidence="4 5" key="1">
    <citation type="journal article" date="2016" name="Int. J. Syst. Evol. Microbiol.">
        <title>Acidipila dinghuensis sp. nov., an acidobacterium isolated from forest soil.</title>
        <authorList>
            <person name="Jiang Y.W."/>
            <person name="Wang J."/>
            <person name="Chen M.H."/>
            <person name="Lv Y.Y."/>
            <person name="Qiu L.H."/>
        </authorList>
    </citation>
    <scope>NUCLEOTIDE SEQUENCE [LARGE SCALE GENOMIC DNA]</scope>
    <source>
        <strain evidence="4 5">DHOF10</strain>
    </source>
</reference>
<organism evidence="4 5">
    <name type="scientific">Silvibacterium dinghuense</name>
    <dbReference type="NCBI Taxonomy" id="1560006"/>
    <lineage>
        <taxon>Bacteria</taxon>
        <taxon>Pseudomonadati</taxon>
        <taxon>Acidobacteriota</taxon>
        <taxon>Terriglobia</taxon>
        <taxon>Terriglobales</taxon>
        <taxon>Acidobacteriaceae</taxon>
        <taxon>Silvibacterium</taxon>
    </lineage>
</organism>
<feature type="domain" description="Alpha-L-rhamnosidase C-terminal" evidence="3">
    <location>
        <begin position="725"/>
        <end position="799"/>
    </location>
</feature>
<accession>A0A4Q1SE00</accession>
<dbReference type="Gene3D" id="2.60.420.10">
    <property type="entry name" value="Maltose phosphorylase, domain 3"/>
    <property type="match status" value="1"/>
</dbReference>
<dbReference type="SUPFAM" id="SSF48208">
    <property type="entry name" value="Six-hairpin glycosidases"/>
    <property type="match status" value="1"/>
</dbReference>
<sequence>MKFFWLRCLSALLLSSGSVAFGLQDTPRPLDSRLMAAHWPAEWVTCPGAPARDPGVYVFRRQITLAAVPAHYWVHVSGDNRYLLHVNGQYAAEGPARGDVFHWRFETVDLAPLLHAGKNTLAALVWNFGTDAPVAQMSYRTGFLMQGDTAAEDAVDTGSAWQVHEEQGRAETKLNSSAGYFGAGPSERIDGRVLDWRWDAEESAATWQTAEPIGHAATREALDAPTAWELVPDELPPMEHRLTDAGVVVRVEGELAGAKAFPGMPVVIPAHTHVKLLLDHRVLQTAYPELITSGGRDADIHITYAEALYDAQGNKGDRNETAGRQIQGLTDEFLPDGGEHRRFSPLWWRTWRYLQVDVTTQDQPLKLDALRAWFTAYPFEERAKIDGDIPQLDAIFATGWRTARLCAHETYMDAPYWEQLQYVGDTRIQALISYAMSGDSRLAKQAIENIDDSRTPEGITESRYPSGMPQLIPPFSLLWVGMVHDYWMYVDDEALVKQMLPHTRTVLDWFTARQRPDGLLGKMLWWEFGDWTSGYPYGTPPQDADGGSTFLTLQFVAALQEARELELKFGSAERAAQYEAMIERAREAVNRESFDAASGLYADTPEKKSFSTEANVLAVLTDTAPKASLAEVIRRVLASQERNAVTLDGKPVPPMSQMSFYFRFYLARAMVHAGVGDLYLEQLGPWRQMLKMGLSTWAEMPEPTRSDCHAWSASPNFDLLTVVAGIAPDAPGFRRVRIAPHLGGLSHLEAAMPHGDGEIQVAYVRHGQGWTAKVTLPAGLEGSLVWNGQEHALHAGEQELSLPANTP</sequence>
<keyword evidence="5" id="KW-1185">Reference proteome</keyword>
<dbReference type="SUPFAM" id="SSF49785">
    <property type="entry name" value="Galactose-binding domain-like"/>
    <property type="match status" value="1"/>
</dbReference>
<dbReference type="Gene3D" id="2.60.120.260">
    <property type="entry name" value="Galactose-binding domain-like"/>
    <property type="match status" value="1"/>
</dbReference>
<keyword evidence="1" id="KW-0732">Signal</keyword>
<protein>
    <submittedName>
        <fullName evidence="4">Alpha-L-rhamnosidase</fullName>
    </submittedName>
</protein>
<feature type="domain" description="Alpha-L-rhamnosidase six-hairpin glycosidase" evidence="2">
    <location>
        <begin position="385"/>
        <end position="715"/>
    </location>
</feature>
<evidence type="ECO:0000313" key="4">
    <source>
        <dbReference type="EMBL" id="RXS95476.1"/>
    </source>
</evidence>
<dbReference type="InterPro" id="IPR035398">
    <property type="entry name" value="Bac_rhamnosid_C"/>
</dbReference>
<dbReference type="AlphaFoldDB" id="A0A4Q1SE00"/>
<dbReference type="InterPro" id="IPR008928">
    <property type="entry name" value="6-hairpin_glycosidase_sf"/>
</dbReference>
<dbReference type="GO" id="GO:0005975">
    <property type="term" value="P:carbohydrate metabolic process"/>
    <property type="evidence" value="ECO:0007669"/>
    <property type="project" value="InterPro"/>
</dbReference>
<dbReference type="InterPro" id="IPR012341">
    <property type="entry name" value="6hp_glycosidase-like_sf"/>
</dbReference>
<dbReference type="PANTHER" id="PTHR34987:SF2">
    <property type="entry name" value="B, PUTATIVE (AFU_ORTHOLOGUE AFUA_7G05040)-RELATED"/>
    <property type="match status" value="1"/>
</dbReference>
<dbReference type="InterPro" id="IPR035396">
    <property type="entry name" value="Bac_rhamnosid6H"/>
</dbReference>
<dbReference type="InterPro" id="IPR008979">
    <property type="entry name" value="Galactose-bd-like_sf"/>
</dbReference>
<feature type="signal peptide" evidence="1">
    <location>
        <begin position="1"/>
        <end position="20"/>
    </location>
</feature>
<dbReference type="PANTHER" id="PTHR34987">
    <property type="entry name" value="C, PUTATIVE (AFU_ORTHOLOGUE AFUA_3G02880)-RELATED"/>
    <property type="match status" value="1"/>
</dbReference>
<dbReference type="EMBL" id="SDMK01000002">
    <property type="protein sequence ID" value="RXS95476.1"/>
    <property type="molecule type" value="Genomic_DNA"/>
</dbReference>
<dbReference type="OrthoDB" id="9815108at2"/>
<name>A0A4Q1SE00_9BACT</name>
<evidence type="ECO:0000313" key="5">
    <source>
        <dbReference type="Proteomes" id="UP000290253"/>
    </source>
</evidence>
<comment type="caution">
    <text evidence="4">The sequence shown here is derived from an EMBL/GenBank/DDBJ whole genome shotgun (WGS) entry which is preliminary data.</text>
</comment>
<dbReference type="Pfam" id="PF17390">
    <property type="entry name" value="Bac_rhamnosid_C"/>
    <property type="match status" value="1"/>
</dbReference>
<evidence type="ECO:0000259" key="2">
    <source>
        <dbReference type="Pfam" id="PF17389"/>
    </source>
</evidence>
<gene>
    <name evidence="4" type="ORF">ESZ00_12940</name>
</gene>
<dbReference type="Pfam" id="PF17389">
    <property type="entry name" value="Bac_rhamnosid6H"/>
    <property type="match status" value="1"/>
</dbReference>
<dbReference type="Proteomes" id="UP000290253">
    <property type="component" value="Unassembled WGS sequence"/>
</dbReference>
<feature type="chain" id="PRO_5020970511" evidence="1">
    <location>
        <begin position="21"/>
        <end position="807"/>
    </location>
</feature>
<evidence type="ECO:0000256" key="1">
    <source>
        <dbReference type="SAM" id="SignalP"/>
    </source>
</evidence>